<evidence type="ECO:0008006" key="14">
    <source>
        <dbReference type="Google" id="ProtNLM"/>
    </source>
</evidence>
<comment type="subcellular location">
    <subcellularLocation>
        <location evidence="1">Membrane</location>
        <topology evidence="1">Multi-pass membrane protein</topology>
    </subcellularLocation>
</comment>
<dbReference type="PROSITE" id="PS00449">
    <property type="entry name" value="ATPASE_A"/>
    <property type="match status" value="1"/>
</dbReference>
<evidence type="ECO:0000256" key="11">
    <source>
        <dbReference type="SAM" id="Phobius"/>
    </source>
</evidence>
<sequence>MSPHISIKGETVFEILGFPITNSFIVTTLVVFIFSFIARYYYSELQKEERSLRFYALHSIFVGLYGMFESILREKVTVFYALLGSFFFFILMSNWSGLIPGVGSILIKPQVNSTEVIKEESVYTDELSKEKITESEQPVEIEETTADSHNEVITETTDSSEVIVLNEEADLEENVDEVSHESGKIPLLRGGTADLNTTVALALISVFMTQLYGFKFLGPKKHLQKYFDFRDPIMIMLGPLEIIQEFARIISFGFRLYGNIFAGEVLLTIVPFLLPVFFSFIVAPMFLMEIFVGLVQALVFVMLSAVFINMAVSHH</sequence>
<keyword evidence="8" id="KW-0406">Ion transport</keyword>
<dbReference type="Proteomes" id="UP000228503">
    <property type="component" value="Unassembled WGS sequence"/>
</dbReference>
<dbReference type="AlphaFoldDB" id="A0A2M7TVC0"/>
<evidence type="ECO:0000256" key="10">
    <source>
        <dbReference type="ARBA" id="ARBA00023310"/>
    </source>
</evidence>
<dbReference type="PANTHER" id="PTHR42823">
    <property type="entry name" value="ATP SYNTHASE SUBUNIT A, CHLOROPLASTIC"/>
    <property type="match status" value="1"/>
</dbReference>
<dbReference type="InterPro" id="IPR000568">
    <property type="entry name" value="ATP_synth_F0_asu"/>
</dbReference>
<evidence type="ECO:0000256" key="1">
    <source>
        <dbReference type="ARBA" id="ARBA00004141"/>
    </source>
</evidence>
<feature type="transmembrane region" description="Helical" evidence="11">
    <location>
        <begin position="78"/>
        <end position="98"/>
    </location>
</feature>
<gene>
    <name evidence="12" type="ORF">COY16_06155</name>
</gene>
<reference evidence="13" key="1">
    <citation type="submission" date="2017-09" db="EMBL/GenBank/DDBJ databases">
        <title>Depth-based differentiation of microbial function through sediment-hosted aquifers and enrichment of novel symbionts in the deep terrestrial subsurface.</title>
        <authorList>
            <person name="Probst A.J."/>
            <person name="Ladd B."/>
            <person name="Jarett J.K."/>
            <person name="Geller-Mcgrath D.E."/>
            <person name="Sieber C.M.K."/>
            <person name="Emerson J.B."/>
            <person name="Anantharaman K."/>
            <person name="Thomas B.C."/>
            <person name="Malmstrom R."/>
            <person name="Stieglmeier M."/>
            <person name="Klingl A."/>
            <person name="Woyke T."/>
            <person name="Ryan C.M."/>
            <person name="Banfield J.F."/>
        </authorList>
    </citation>
    <scope>NUCLEOTIDE SEQUENCE [LARGE SCALE GENOMIC DNA]</scope>
</reference>
<evidence type="ECO:0000256" key="4">
    <source>
        <dbReference type="ARBA" id="ARBA00022547"/>
    </source>
</evidence>
<evidence type="ECO:0000313" key="13">
    <source>
        <dbReference type="Proteomes" id="UP000228503"/>
    </source>
</evidence>
<keyword evidence="9 11" id="KW-0472">Membrane</keyword>
<feature type="transmembrane region" description="Helical" evidence="11">
    <location>
        <begin position="293"/>
        <end position="312"/>
    </location>
</feature>
<dbReference type="GO" id="GO:0005886">
    <property type="term" value="C:plasma membrane"/>
    <property type="evidence" value="ECO:0007669"/>
    <property type="project" value="TreeGrafter"/>
</dbReference>
<comment type="caution">
    <text evidence="12">The sequence shown here is derived from an EMBL/GenBank/DDBJ whole genome shotgun (WGS) entry which is preliminary data.</text>
</comment>
<accession>A0A2M7TVC0</accession>
<evidence type="ECO:0000256" key="8">
    <source>
        <dbReference type="ARBA" id="ARBA00023065"/>
    </source>
</evidence>
<protein>
    <recommendedName>
        <fullName evidence="14">ATP synthase subunit a</fullName>
    </recommendedName>
</protein>
<dbReference type="InterPro" id="IPR023011">
    <property type="entry name" value="ATP_synth_F0_asu_AS"/>
</dbReference>
<keyword evidence="7 11" id="KW-1133">Transmembrane helix</keyword>
<feature type="transmembrane region" description="Helical" evidence="11">
    <location>
        <begin position="54"/>
        <end position="72"/>
    </location>
</feature>
<evidence type="ECO:0000256" key="3">
    <source>
        <dbReference type="ARBA" id="ARBA00022448"/>
    </source>
</evidence>
<evidence type="ECO:0000256" key="6">
    <source>
        <dbReference type="ARBA" id="ARBA00022781"/>
    </source>
</evidence>
<dbReference type="CDD" id="cd00310">
    <property type="entry name" value="ATP-synt_Fo_a_6"/>
    <property type="match status" value="1"/>
</dbReference>
<dbReference type="InterPro" id="IPR035908">
    <property type="entry name" value="F0_ATP_A_sf"/>
</dbReference>
<dbReference type="Gene3D" id="1.20.120.220">
    <property type="entry name" value="ATP synthase, F0 complex, subunit A"/>
    <property type="match status" value="1"/>
</dbReference>
<dbReference type="GO" id="GO:0046933">
    <property type="term" value="F:proton-transporting ATP synthase activity, rotational mechanism"/>
    <property type="evidence" value="ECO:0007669"/>
    <property type="project" value="TreeGrafter"/>
</dbReference>
<dbReference type="PANTHER" id="PTHR42823:SF3">
    <property type="entry name" value="ATP SYNTHASE SUBUNIT A, CHLOROPLASTIC"/>
    <property type="match status" value="1"/>
</dbReference>
<evidence type="ECO:0000313" key="12">
    <source>
        <dbReference type="EMBL" id="PIZ61733.1"/>
    </source>
</evidence>
<feature type="transmembrane region" description="Helical" evidence="11">
    <location>
        <begin position="20"/>
        <end position="42"/>
    </location>
</feature>
<keyword evidence="6" id="KW-0375">Hydrogen ion transport</keyword>
<organism evidence="12 13">
    <name type="scientific">Candidatus Roizmanbacteria bacterium CG_4_10_14_0_2_um_filter_39_13</name>
    <dbReference type="NCBI Taxonomy" id="1974825"/>
    <lineage>
        <taxon>Bacteria</taxon>
        <taxon>Candidatus Roizmaniibacteriota</taxon>
    </lineage>
</organism>
<dbReference type="EMBL" id="PFOB01000077">
    <property type="protein sequence ID" value="PIZ61733.1"/>
    <property type="molecule type" value="Genomic_DNA"/>
</dbReference>
<keyword evidence="3" id="KW-0813">Transport</keyword>
<evidence type="ECO:0000256" key="7">
    <source>
        <dbReference type="ARBA" id="ARBA00022989"/>
    </source>
</evidence>
<feature type="transmembrane region" description="Helical" evidence="11">
    <location>
        <begin position="193"/>
        <end position="213"/>
    </location>
</feature>
<keyword evidence="10" id="KW-0066">ATP synthesis</keyword>
<keyword evidence="4" id="KW-0138">CF(0)</keyword>
<dbReference type="GO" id="GO:0042777">
    <property type="term" value="P:proton motive force-driven plasma membrane ATP synthesis"/>
    <property type="evidence" value="ECO:0007669"/>
    <property type="project" value="TreeGrafter"/>
</dbReference>
<feature type="transmembrane region" description="Helical" evidence="11">
    <location>
        <begin position="266"/>
        <end position="287"/>
    </location>
</feature>
<proteinExistence type="inferred from homology"/>
<name>A0A2M7TVC0_9BACT</name>
<evidence type="ECO:0000256" key="5">
    <source>
        <dbReference type="ARBA" id="ARBA00022692"/>
    </source>
</evidence>
<comment type="similarity">
    <text evidence="2">Belongs to the ATPase A chain family.</text>
</comment>
<evidence type="ECO:0000256" key="9">
    <source>
        <dbReference type="ARBA" id="ARBA00023136"/>
    </source>
</evidence>
<dbReference type="SUPFAM" id="SSF81336">
    <property type="entry name" value="F1F0 ATP synthase subunit A"/>
    <property type="match status" value="1"/>
</dbReference>
<dbReference type="Pfam" id="PF00119">
    <property type="entry name" value="ATP-synt_A"/>
    <property type="match status" value="1"/>
</dbReference>
<dbReference type="InterPro" id="IPR045082">
    <property type="entry name" value="ATP_syn_F0_a_bact/chloroplast"/>
</dbReference>
<dbReference type="GO" id="GO:0045259">
    <property type="term" value="C:proton-transporting ATP synthase complex"/>
    <property type="evidence" value="ECO:0007669"/>
    <property type="project" value="UniProtKB-KW"/>
</dbReference>
<keyword evidence="5 11" id="KW-0812">Transmembrane</keyword>
<evidence type="ECO:0000256" key="2">
    <source>
        <dbReference type="ARBA" id="ARBA00006810"/>
    </source>
</evidence>